<organism evidence="7 8">
    <name type="scientific">Kaistia dalseonensis</name>
    <dbReference type="NCBI Taxonomy" id="410840"/>
    <lineage>
        <taxon>Bacteria</taxon>
        <taxon>Pseudomonadati</taxon>
        <taxon>Pseudomonadota</taxon>
        <taxon>Alphaproteobacteria</taxon>
        <taxon>Hyphomicrobiales</taxon>
        <taxon>Kaistiaceae</taxon>
        <taxon>Kaistia</taxon>
    </lineage>
</organism>
<dbReference type="InterPro" id="IPR051455">
    <property type="entry name" value="Bact_solute-bind_prot3"/>
</dbReference>
<dbReference type="EMBL" id="JAUSVO010000001">
    <property type="protein sequence ID" value="MDQ0436409.1"/>
    <property type="molecule type" value="Genomic_DNA"/>
</dbReference>
<reference evidence="7 8" key="1">
    <citation type="submission" date="2023-07" db="EMBL/GenBank/DDBJ databases">
        <title>Genomic Encyclopedia of Type Strains, Phase IV (KMG-IV): sequencing the most valuable type-strain genomes for metagenomic binning, comparative biology and taxonomic classification.</title>
        <authorList>
            <person name="Goeker M."/>
        </authorList>
    </citation>
    <scope>NUCLEOTIDE SEQUENCE [LARGE SCALE GENOMIC DNA]</scope>
    <source>
        <strain evidence="7 8">B6-8</strain>
    </source>
</reference>
<dbReference type="PANTHER" id="PTHR30085:SF7">
    <property type="entry name" value="AMINO-ACID ABC TRANSPORTER-BINDING PROTEIN YHDW-RELATED"/>
    <property type="match status" value="1"/>
</dbReference>
<dbReference type="Proteomes" id="UP001241603">
    <property type="component" value="Unassembled WGS sequence"/>
</dbReference>
<dbReference type="CDD" id="cd13692">
    <property type="entry name" value="PBP2_BztA"/>
    <property type="match status" value="1"/>
</dbReference>
<evidence type="ECO:0000313" key="8">
    <source>
        <dbReference type="Proteomes" id="UP001241603"/>
    </source>
</evidence>
<evidence type="ECO:0000256" key="5">
    <source>
        <dbReference type="SAM" id="SignalP"/>
    </source>
</evidence>
<comment type="caution">
    <text evidence="7">The sequence shown here is derived from an EMBL/GenBank/DDBJ whole genome shotgun (WGS) entry which is preliminary data.</text>
</comment>
<sequence>MTLRSGRRTSGLAFIGLASVAAMLAAGAASAGTLDTVKTRGSVACGVNQGLLGFALADEAGKWAGFDVDFCKAVAAAVLGDAEKVTYVPVSATDRFEALKAGKIDVLARNSTWTLQREAELGISFVGVTYYDGQGFMVKRSSGKESALDLDGAAVCVQTGTTTEPNFIDFFTTNNMKYTVVAATTPDESVENYKAGRCDVLTSDVSQLYAERATLPDPGESLILPDVISKEPLAPAVRDDDAQWRKIVEWVNFALINAEEYGISSDRLDEAKASKKPEVMRIVGTDGSFGEKLGLSNDWVIKIVGSVGNYGEIYERNLGVNSKLGIPRGLNQLWSKGGIQYAPPLR</sequence>
<dbReference type="RefSeq" id="WP_266347323.1">
    <property type="nucleotide sequence ID" value="NZ_JAPKNG010000001.1"/>
</dbReference>
<keyword evidence="2" id="KW-0813">Transport</keyword>
<evidence type="ECO:0000259" key="6">
    <source>
        <dbReference type="SMART" id="SM00062"/>
    </source>
</evidence>
<evidence type="ECO:0000256" key="3">
    <source>
        <dbReference type="ARBA" id="ARBA00022729"/>
    </source>
</evidence>
<evidence type="ECO:0000256" key="1">
    <source>
        <dbReference type="ARBA" id="ARBA00010333"/>
    </source>
</evidence>
<evidence type="ECO:0000256" key="2">
    <source>
        <dbReference type="ARBA" id="ARBA00022448"/>
    </source>
</evidence>
<gene>
    <name evidence="7" type="ORF">QO014_000779</name>
</gene>
<protein>
    <submittedName>
        <fullName evidence="7">General L-amino acid transport system substrate-binding protein</fullName>
    </submittedName>
</protein>
<dbReference type="Gene3D" id="3.40.190.10">
    <property type="entry name" value="Periplasmic binding protein-like II"/>
    <property type="match status" value="2"/>
</dbReference>
<feature type="chain" id="PRO_5046195119" evidence="5">
    <location>
        <begin position="32"/>
        <end position="346"/>
    </location>
</feature>
<dbReference type="Pfam" id="PF00497">
    <property type="entry name" value="SBP_bac_3"/>
    <property type="match status" value="1"/>
</dbReference>
<evidence type="ECO:0000313" key="7">
    <source>
        <dbReference type="EMBL" id="MDQ0436409.1"/>
    </source>
</evidence>
<name>A0ABU0H4G4_9HYPH</name>
<dbReference type="InterPro" id="IPR001638">
    <property type="entry name" value="Solute-binding_3/MltF_N"/>
</dbReference>
<keyword evidence="8" id="KW-1185">Reference proteome</keyword>
<proteinExistence type="inferred from homology"/>
<feature type="signal peptide" evidence="5">
    <location>
        <begin position="1"/>
        <end position="31"/>
    </location>
</feature>
<dbReference type="InterPro" id="IPR018313">
    <property type="entry name" value="SBP_3_CS"/>
</dbReference>
<dbReference type="PROSITE" id="PS01039">
    <property type="entry name" value="SBP_BACTERIAL_3"/>
    <property type="match status" value="1"/>
</dbReference>
<feature type="domain" description="Solute-binding protein family 3/N-terminal" evidence="6">
    <location>
        <begin position="42"/>
        <end position="271"/>
    </location>
</feature>
<evidence type="ECO:0000256" key="4">
    <source>
        <dbReference type="RuleBase" id="RU003744"/>
    </source>
</evidence>
<accession>A0ABU0H4G4</accession>
<dbReference type="SUPFAM" id="SSF53850">
    <property type="entry name" value="Periplasmic binding protein-like II"/>
    <property type="match status" value="1"/>
</dbReference>
<dbReference type="PANTHER" id="PTHR30085">
    <property type="entry name" value="AMINO ACID ABC TRANSPORTER PERMEASE"/>
    <property type="match status" value="1"/>
</dbReference>
<comment type="similarity">
    <text evidence="1 4">Belongs to the bacterial solute-binding protein 3 family.</text>
</comment>
<dbReference type="SMART" id="SM00062">
    <property type="entry name" value="PBPb"/>
    <property type="match status" value="1"/>
</dbReference>
<keyword evidence="3 5" id="KW-0732">Signal</keyword>